<proteinExistence type="predicted"/>
<dbReference type="AlphaFoldDB" id="A0A3G9IJI9"/>
<dbReference type="OrthoDB" id="3790625at2"/>
<feature type="transmembrane region" description="Helical" evidence="5">
    <location>
        <begin position="71"/>
        <end position="90"/>
    </location>
</feature>
<reference evidence="6 7" key="1">
    <citation type="submission" date="2018-11" db="EMBL/GenBank/DDBJ databases">
        <title>Complete genome sequence of Nocardioides baekrokdamisoli strain KCTC 39748.</title>
        <authorList>
            <person name="Kang S.W."/>
            <person name="Lee K.C."/>
            <person name="Kim K.K."/>
            <person name="Kim J.S."/>
            <person name="Kim D.S."/>
            <person name="Ko S.H."/>
            <person name="Yang S.H."/>
            <person name="Shin Y.K."/>
            <person name="Lee J.S."/>
        </authorList>
    </citation>
    <scope>NUCLEOTIDE SEQUENCE [LARGE SCALE GENOMIC DNA]</scope>
    <source>
        <strain evidence="6 7">KCTC 39748</strain>
    </source>
</reference>
<feature type="transmembrane region" description="Helical" evidence="5">
    <location>
        <begin position="97"/>
        <end position="118"/>
    </location>
</feature>
<feature type="transmembrane region" description="Helical" evidence="5">
    <location>
        <begin position="6"/>
        <end position="24"/>
    </location>
</feature>
<evidence type="ECO:0000313" key="6">
    <source>
        <dbReference type="EMBL" id="BBH18456.1"/>
    </source>
</evidence>
<feature type="transmembrane region" description="Helical" evidence="5">
    <location>
        <begin position="45"/>
        <end position="65"/>
    </location>
</feature>
<dbReference type="RefSeq" id="WP_125569758.1">
    <property type="nucleotide sequence ID" value="NZ_AP019307.1"/>
</dbReference>
<keyword evidence="4 5" id="KW-0472">Membrane</keyword>
<evidence type="ECO:0000256" key="1">
    <source>
        <dbReference type="ARBA" id="ARBA00004141"/>
    </source>
</evidence>
<evidence type="ECO:0008006" key="8">
    <source>
        <dbReference type="Google" id="ProtNLM"/>
    </source>
</evidence>
<name>A0A3G9IJI9_9ACTN</name>
<evidence type="ECO:0000256" key="5">
    <source>
        <dbReference type="SAM" id="Phobius"/>
    </source>
</evidence>
<evidence type="ECO:0000256" key="2">
    <source>
        <dbReference type="ARBA" id="ARBA00022692"/>
    </source>
</evidence>
<organism evidence="6 7">
    <name type="scientific">Nocardioides baekrokdamisoli</name>
    <dbReference type="NCBI Taxonomy" id="1804624"/>
    <lineage>
        <taxon>Bacteria</taxon>
        <taxon>Bacillati</taxon>
        <taxon>Actinomycetota</taxon>
        <taxon>Actinomycetes</taxon>
        <taxon>Propionibacteriales</taxon>
        <taxon>Nocardioidaceae</taxon>
        <taxon>Nocardioides</taxon>
    </lineage>
</organism>
<dbReference type="KEGG" id="nbe:Back2_27430"/>
<evidence type="ECO:0000313" key="7">
    <source>
        <dbReference type="Proteomes" id="UP000271573"/>
    </source>
</evidence>
<accession>A0A3G9IJI9</accession>
<keyword evidence="3 5" id="KW-1133">Transmembrane helix</keyword>
<evidence type="ECO:0000256" key="4">
    <source>
        <dbReference type="ARBA" id="ARBA00023136"/>
    </source>
</evidence>
<evidence type="ECO:0000256" key="3">
    <source>
        <dbReference type="ARBA" id="ARBA00022989"/>
    </source>
</evidence>
<dbReference type="InterPro" id="IPR032808">
    <property type="entry name" value="DoxX"/>
</dbReference>
<dbReference type="Pfam" id="PF13564">
    <property type="entry name" value="DoxX_2"/>
    <property type="match status" value="1"/>
</dbReference>
<gene>
    <name evidence="6" type="ORF">Back2_27430</name>
</gene>
<sequence length="123" mass="12675">MNTILWIGAGILASAFLAAGLTKATQPKEKLAPNMAWVEDYSSRAVRLIGIAEIVGAVGLILPAAVRVAVWLTPLAAAALAVTMLLGAAAHVRRGEIALAIPSGVLFVLTAAVAILRFGPYAF</sequence>
<dbReference type="GO" id="GO:0016020">
    <property type="term" value="C:membrane"/>
    <property type="evidence" value="ECO:0007669"/>
    <property type="project" value="UniProtKB-SubCell"/>
</dbReference>
<dbReference type="Proteomes" id="UP000271573">
    <property type="component" value="Chromosome"/>
</dbReference>
<keyword evidence="7" id="KW-1185">Reference proteome</keyword>
<dbReference type="EMBL" id="AP019307">
    <property type="protein sequence ID" value="BBH18456.1"/>
    <property type="molecule type" value="Genomic_DNA"/>
</dbReference>
<keyword evidence="2 5" id="KW-0812">Transmembrane</keyword>
<comment type="subcellular location">
    <subcellularLocation>
        <location evidence="1">Membrane</location>
        <topology evidence="1">Multi-pass membrane protein</topology>
    </subcellularLocation>
</comment>
<protein>
    <recommendedName>
        <fullName evidence="8">DoxX family protein</fullName>
    </recommendedName>
</protein>